<keyword evidence="2" id="KW-1185">Reference proteome</keyword>
<name>A0A0S3RAW6_PHAAN</name>
<evidence type="ECO:0000313" key="2">
    <source>
        <dbReference type="Proteomes" id="UP000291084"/>
    </source>
</evidence>
<sequence length="112" mass="12984">MYKTQHLEDSELHLILVRNASVSWSEGEKRRRIQEFLHRASLHHRRQHVFQSSNVDLTKMRKAIENCGSVIDERELGELTEKNLEGSGSQGSTRAARWKTMVQEEQAARIEA</sequence>
<accession>A0A0S3RAW6</accession>
<dbReference type="Proteomes" id="UP000291084">
    <property type="component" value="Chromosome 2"/>
</dbReference>
<organism evidence="1 2">
    <name type="scientific">Vigna angularis var. angularis</name>
    <dbReference type="NCBI Taxonomy" id="157739"/>
    <lineage>
        <taxon>Eukaryota</taxon>
        <taxon>Viridiplantae</taxon>
        <taxon>Streptophyta</taxon>
        <taxon>Embryophyta</taxon>
        <taxon>Tracheophyta</taxon>
        <taxon>Spermatophyta</taxon>
        <taxon>Magnoliopsida</taxon>
        <taxon>eudicotyledons</taxon>
        <taxon>Gunneridae</taxon>
        <taxon>Pentapetalae</taxon>
        <taxon>rosids</taxon>
        <taxon>fabids</taxon>
        <taxon>Fabales</taxon>
        <taxon>Fabaceae</taxon>
        <taxon>Papilionoideae</taxon>
        <taxon>50 kb inversion clade</taxon>
        <taxon>NPAAA clade</taxon>
        <taxon>indigoferoid/millettioid clade</taxon>
        <taxon>Phaseoleae</taxon>
        <taxon>Vigna</taxon>
    </lineage>
</organism>
<proteinExistence type="predicted"/>
<protein>
    <submittedName>
        <fullName evidence="1">Uncharacterized protein</fullName>
    </submittedName>
</protein>
<dbReference type="EMBL" id="AP015035">
    <property type="protein sequence ID" value="BAT77835.1"/>
    <property type="molecule type" value="Genomic_DNA"/>
</dbReference>
<evidence type="ECO:0000313" key="1">
    <source>
        <dbReference type="EMBL" id="BAT77835.1"/>
    </source>
</evidence>
<reference evidence="1 2" key="1">
    <citation type="journal article" date="2015" name="Sci. Rep.">
        <title>The power of single molecule real-time sequencing technology in the de novo assembly of a eukaryotic genome.</title>
        <authorList>
            <person name="Sakai H."/>
            <person name="Naito K."/>
            <person name="Ogiso-Tanaka E."/>
            <person name="Takahashi Y."/>
            <person name="Iseki K."/>
            <person name="Muto C."/>
            <person name="Satou K."/>
            <person name="Teruya K."/>
            <person name="Shiroma A."/>
            <person name="Shimoji M."/>
            <person name="Hirano T."/>
            <person name="Itoh T."/>
            <person name="Kaga A."/>
            <person name="Tomooka N."/>
        </authorList>
    </citation>
    <scope>NUCLEOTIDE SEQUENCE [LARGE SCALE GENOMIC DNA]</scope>
    <source>
        <strain evidence="2">cv. Shumari</strain>
    </source>
</reference>
<gene>
    <name evidence="1" type="primary">Vigan.02G043200</name>
    <name evidence="1" type="ORF">VIGAN_02043200</name>
</gene>
<dbReference type="AlphaFoldDB" id="A0A0S3RAW6"/>